<accession>A0A9P5YMC3</accession>
<dbReference type="InterPro" id="IPR010730">
    <property type="entry name" value="HET"/>
</dbReference>
<protein>
    <recommendedName>
        <fullName evidence="2">Heterokaryon incompatibility domain-containing protein</fullName>
    </recommendedName>
</protein>
<feature type="region of interest" description="Disordered" evidence="1">
    <location>
        <begin position="1"/>
        <end position="23"/>
    </location>
</feature>
<proteinExistence type="predicted"/>
<dbReference type="PANTHER" id="PTHR10622:SF10">
    <property type="entry name" value="HET DOMAIN-CONTAINING PROTEIN"/>
    <property type="match status" value="1"/>
</dbReference>
<name>A0A9P5YMC3_9AGAR</name>
<evidence type="ECO:0000256" key="1">
    <source>
        <dbReference type="SAM" id="MobiDB-lite"/>
    </source>
</evidence>
<evidence type="ECO:0000313" key="3">
    <source>
        <dbReference type="EMBL" id="KAF9471949.1"/>
    </source>
</evidence>
<sequence>MMKSSNKSDSAVNTESRKQNPVSVQSLQSQMLLEALQNYINPFVKSHIDMYDSADGPISNHNPLEKEASSLLSALHAFISSVIRSQTHDQAEIRVDLSDNQNPAMGVETGAVLAKKTSPILPSAGKLLLVCEDQDPSIDQQAETPLAKILALIRERVFNKMPIRPLHIIPDDSDIQIRLLERSAVCNLLAAQVDADFSTELFNSEVSKEIQSRRRADPKQYVIEKWAAQYTKYTILSHTWIHATTGEPGYHKLTSFCKTAWINHGLTLAWMDTICINKDSSSELDESIRSMYKWYEASAMCIIYLADTINLSDMHRDPWFTRGWTFQELLAPTYIRFYNAHWNQFSKSAFAFASDKDAQEIPEKIYQATSITKSELCRSPKLMPISRKMQLAAGRKVTREEDTAYSLMGICGVSISIAYGEGQVRAFTRLMIEILNSSRYVMDIFNGMRTHQNAGFGSLIPSSPSAYLNRSTELTSLPRQCPIEPIIVTHLGLRIPVLLMPSLQKSNAQFQGIPYGDYYATVHFKRPQHPDHIGPFYLLDKGIGAIQLDAANSALMDDNDADSETESDMMYTVRTYTTFGILNCGGGQVDISVPKTCLAVGFVAPPDVKWETPSIYIGRHYDQDPIVFDLMTRSTAPAPKYPSDRYSIARTELERHGMRLVTMYL</sequence>
<dbReference type="Pfam" id="PF06985">
    <property type="entry name" value="HET"/>
    <property type="match status" value="1"/>
</dbReference>
<feature type="domain" description="Heterokaryon incompatibility" evidence="2">
    <location>
        <begin position="264"/>
        <end position="308"/>
    </location>
</feature>
<comment type="caution">
    <text evidence="3">The sequence shown here is derived from an EMBL/GenBank/DDBJ whole genome shotgun (WGS) entry which is preliminary data.</text>
</comment>
<keyword evidence="4" id="KW-1185">Reference proteome</keyword>
<dbReference type="PANTHER" id="PTHR10622">
    <property type="entry name" value="HET DOMAIN-CONTAINING PROTEIN"/>
    <property type="match status" value="1"/>
</dbReference>
<dbReference type="Proteomes" id="UP000807469">
    <property type="component" value="Unassembled WGS sequence"/>
</dbReference>
<dbReference type="EMBL" id="MU155598">
    <property type="protein sequence ID" value="KAF9471949.1"/>
    <property type="molecule type" value="Genomic_DNA"/>
</dbReference>
<evidence type="ECO:0000259" key="2">
    <source>
        <dbReference type="Pfam" id="PF06985"/>
    </source>
</evidence>
<dbReference type="OrthoDB" id="3226657at2759"/>
<organism evidence="3 4">
    <name type="scientific">Pholiota conissans</name>
    <dbReference type="NCBI Taxonomy" id="109636"/>
    <lineage>
        <taxon>Eukaryota</taxon>
        <taxon>Fungi</taxon>
        <taxon>Dikarya</taxon>
        <taxon>Basidiomycota</taxon>
        <taxon>Agaricomycotina</taxon>
        <taxon>Agaricomycetes</taxon>
        <taxon>Agaricomycetidae</taxon>
        <taxon>Agaricales</taxon>
        <taxon>Agaricineae</taxon>
        <taxon>Strophariaceae</taxon>
        <taxon>Pholiota</taxon>
    </lineage>
</organism>
<evidence type="ECO:0000313" key="4">
    <source>
        <dbReference type="Proteomes" id="UP000807469"/>
    </source>
</evidence>
<reference evidence="3" key="1">
    <citation type="submission" date="2020-11" db="EMBL/GenBank/DDBJ databases">
        <authorList>
            <consortium name="DOE Joint Genome Institute"/>
            <person name="Ahrendt S."/>
            <person name="Riley R."/>
            <person name="Andreopoulos W."/>
            <person name="Labutti K."/>
            <person name="Pangilinan J."/>
            <person name="Ruiz-Duenas F.J."/>
            <person name="Barrasa J.M."/>
            <person name="Sanchez-Garcia M."/>
            <person name="Camarero S."/>
            <person name="Miyauchi S."/>
            <person name="Serrano A."/>
            <person name="Linde D."/>
            <person name="Babiker R."/>
            <person name="Drula E."/>
            <person name="Ayuso-Fernandez I."/>
            <person name="Pacheco R."/>
            <person name="Padilla G."/>
            <person name="Ferreira P."/>
            <person name="Barriuso J."/>
            <person name="Kellner H."/>
            <person name="Castanera R."/>
            <person name="Alfaro M."/>
            <person name="Ramirez L."/>
            <person name="Pisabarro A.G."/>
            <person name="Kuo A."/>
            <person name="Tritt A."/>
            <person name="Lipzen A."/>
            <person name="He G."/>
            <person name="Yan M."/>
            <person name="Ng V."/>
            <person name="Cullen D."/>
            <person name="Martin F."/>
            <person name="Rosso M.-N."/>
            <person name="Henrissat B."/>
            <person name="Hibbett D."/>
            <person name="Martinez A.T."/>
            <person name="Grigoriev I.V."/>
        </authorList>
    </citation>
    <scope>NUCLEOTIDE SEQUENCE</scope>
    <source>
        <strain evidence="3">CIRM-BRFM 674</strain>
    </source>
</reference>
<dbReference type="AlphaFoldDB" id="A0A9P5YMC3"/>
<gene>
    <name evidence="3" type="ORF">BDN70DRAFT_517024</name>
</gene>